<reference evidence="3" key="1">
    <citation type="journal article" date="2015" name="Nat. Plants">
        <title>Genome expansion of Arabis alpina linked with retrotransposition and reduced symmetric DNA methylation.</title>
        <authorList>
            <person name="Willing E.M."/>
            <person name="Rawat V."/>
            <person name="Mandakova T."/>
            <person name="Maumus F."/>
            <person name="James G.V."/>
            <person name="Nordstroem K.J."/>
            <person name="Becker C."/>
            <person name="Warthmann N."/>
            <person name="Chica C."/>
            <person name="Szarzynska B."/>
            <person name="Zytnicki M."/>
            <person name="Albani M.C."/>
            <person name="Kiefer C."/>
            <person name="Bergonzi S."/>
            <person name="Castaings L."/>
            <person name="Mateos J.L."/>
            <person name="Berns M.C."/>
            <person name="Bujdoso N."/>
            <person name="Piofczyk T."/>
            <person name="de Lorenzo L."/>
            <person name="Barrero-Sicilia C."/>
            <person name="Mateos I."/>
            <person name="Piednoel M."/>
            <person name="Hagmann J."/>
            <person name="Chen-Min-Tao R."/>
            <person name="Iglesias-Fernandez R."/>
            <person name="Schuster S.C."/>
            <person name="Alonso-Blanco C."/>
            <person name="Roudier F."/>
            <person name="Carbonero P."/>
            <person name="Paz-Ares J."/>
            <person name="Davis S.J."/>
            <person name="Pecinka A."/>
            <person name="Quesneville H."/>
            <person name="Colot V."/>
            <person name="Lysak M.A."/>
            <person name="Weigel D."/>
            <person name="Coupland G."/>
            <person name="Schneeberger K."/>
        </authorList>
    </citation>
    <scope>NUCLEOTIDE SEQUENCE [LARGE SCALE GENOMIC DNA]</scope>
    <source>
        <strain evidence="3">cv. Pajares</strain>
    </source>
</reference>
<gene>
    <name evidence="2" type="ordered locus">AALP_Aa6g255000</name>
</gene>
<feature type="non-terminal residue" evidence="2">
    <location>
        <position position="432"/>
    </location>
</feature>
<dbReference type="Proteomes" id="UP000029120">
    <property type="component" value="Chromosome 6"/>
</dbReference>
<dbReference type="Gramene" id="KFK32526">
    <property type="protein sequence ID" value="KFK32526"/>
    <property type="gene ID" value="AALP_AA6G255000"/>
</dbReference>
<evidence type="ECO:0000256" key="1">
    <source>
        <dbReference type="SAM" id="MobiDB-lite"/>
    </source>
</evidence>
<name>A0A087GRM4_ARAAL</name>
<protein>
    <submittedName>
        <fullName evidence="2">Uncharacterized protein</fullName>
    </submittedName>
</protein>
<feature type="region of interest" description="Disordered" evidence="1">
    <location>
        <begin position="97"/>
        <end position="142"/>
    </location>
</feature>
<feature type="region of interest" description="Disordered" evidence="1">
    <location>
        <begin position="174"/>
        <end position="242"/>
    </location>
</feature>
<dbReference type="PANTHER" id="PTHR31099">
    <property type="entry name" value="OS06G0165300 PROTEIN"/>
    <property type="match status" value="1"/>
</dbReference>
<evidence type="ECO:0000313" key="2">
    <source>
        <dbReference type="EMBL" id="KFK32526.1"/>
    </source>
</evidence>
<feature type="non-terminal residue" evidence="2">
    <location>
        <position position="1"/>
    </location>
</feature>
<proteinExistence type="predicted"/>
<dbReference type="EMBL" id="CM002874">
    <property type="protein sequence ID" value="KFK32526.1"/>
    <property type="molecule type" value="Genomic_DNA"/>
</dbReference>
<dbReference type="OrthoDB" id="1114078at2759"/>
<dbReference type="PANTHER" id="PTHR31099:SF49">
    <property type="entry name" value="MYOSIN HEAVY CHAIN-LIKE PROTEIN"/>
    <property type="match status" value="1"/>
</dbReference>
<evidence type="ECO:0000313" key="3">
    <source>
        <dbReference type="Proteomes" id="UP000029120"/>
    </source>
</evidence>
<accession>A0A087GRM4</accession>
<organism evidence="2 3">
    <name type="scientific">Arabis alpina</name>
    <name type="common">Alpine rock-cress</name>
    <dbReference type="NCBI Taxonomy" id="50452"/>
    <lineage>
        <taxon>Eukaryota</taxon>
        <taxon>Viridiplantae</taxon>
        <taxon>Streptophyta</taxon>
        <taxon>Embryophyta</taxon>
        <taxon>Tracheophyta</taxon>
        <taxon>Spermatophyta</taxon>
        <taxon>Magnoliopsida</taxon>
        <taxon>eudicotyledons</taxon>
        <taxon>Gunneridae</taxon>
        <taxon>Pentapetalae</taxon>
        <taxon>rosids</taxon>
        <taxon>malvids</taxon>
        <taxon>Brassicales</taxon>
        <taxon>Brassicaceae</taxon>
        <taxon>Arabideae</taxon>
        <taxon>Arabis</taxon>
    </lineage>
</organism>
<keyword evidence="3" id="KW-1185">Reference proteome</keyword>
<sequence length="432" mass="47292">NLLFADPMGTESNAEVDFIPHEPVGVAFATDEHDDVEVTFCDEDRGDADKVIADELIGSKGENTDELIGSKGENTDERCLGVVDEAVGVDVTMTHSGVKGSSVDDDGPIISTRGVGGPRLPPIADDPRTSSGTGRDDDTDVVETRRVETKVFVGSRIRPVVDTETLEISHSLVTDSPSFADDTDPNLPFGRADASSSSSSSDSSASSDEDVSLEVGQTRKVKPKTKVKVCPDPPGSSLSDPKSLRRLRRHCGISEEIVLIAPTPADRADAPPAGYMTLFENYFDQCLLWFPLPRFLMRYLAVHGVCLAQINPRGIRHLLGIYVLSRECGVDISIENLSYLTDFRTRGLSEELKYSVANSSGMALIAGFPSKDDHFEYRFFFAEISERTVEADCIDLVKTRWKRRVKPKMPKVSKEFLAGMHKELSSGNGNWR</sequence>
<dbReference type="AlphaFoldDB" id="A0A087GRM4"/>
<feature type="compositionally biased region" description="Low complexity" evidence="1">
    <location>
        <begin position="192"/>
        <end position="206"/>
    </location>
</feature>